<dbReference type="NCBIfam" id="NF033644">
    <property type="entry name" value="antiterm_UpxY"/>
    <property type="match status" value="1"/>
</dbReference>
<evidence type="ECO:0000313" key="6">
    <source>
        <dbReference type="Proteomes" id="UP000263900"/>
    </source>
</evidence>
<dbReference type="PANTHER" id="PTHR30265">
    <property type="entry name" value="RHO-INTERACTING TRANSCRIPTION TERMINATION FACTOR NUSG"/>
    <property type="match status" value="1"/>
</dbReference>
<evidence type="ECO:0000313" key="5">
    <source>
        <dbReference type="EMBL" id="AXY73677.1"/>
    </source>
</evidence>
<reference evidence="5 6" key="1">
    <citation type="submission" date="2018-09" db="EMBL/GenBank/DDBJ databases">
        <title>Genome sequencing of strain 6GH32-13.</title>
        <authorList>
            <person name="Weon H.-Y."/>
            <person name="Heo J."/>
            <person name="Kwon S.-W."/>
        </authorList>
    </citation>
    <scope>NUCLEOTIDE SEQUENCE [LARGE SCALE GENOMIC DNA]</scope>
    <source>
        <strain evidence="5 6">5GH32-13</strain>
    </source>
</reference>
<dbReference type="RefSeq" id="WP_119049512.1">
    <property type="nucleotide sequence ID" value="NZ_CP032157.1"/>
</dbReference>
<keyword evidence="6" id="KW-1185">Reference proteome</keyword>
<dbReference type="InterPro" id="IPR036735">
    <property type="entry name" value="NGN_dom_sf"/>
</dbReference>
<accession>A0A3B7MJ94</accession>
<dbReference type="InterPro" id="IPR008991">
    <property type="entry name" value="Translation_prot_SH3-like_sf"/>
</dbReference>
<dbReference type="AlphaFoldDB" id="A0A3B7MJ94"/>
<dbReference type="GO" id="GO:0031564">
    <property type="term" value="P:transcription antitermination"/>
    <property type="evidence" value="ECO:0007669"/>
    <property type="project" value="UniProtKB-KW"/>
</dbReference>
<dbReference type="Proteomes" id="UP000263900">
    <property type="component" value="Chromosome"/>
</dbReference>
<dbReference type="InterPro" id="IPR006645">
    <property type="entry name" value="NGN-like_dom"/>
</dbReference>
<evidence type="ECO:0000256" key="2">
    <source>
        <dbReference type="ARBA" id="ARBA00023015"/>
    </source>
</evidence>
<dbReference type="OrthoDB" id="9796143at2"/>
<name>A0A3B7MJ94_9BACT</name>
<proteinExistence type="predicted"/>
<dbReference type="PANTHER" id="PTHR30265:SF4">
    <property type="entry name" value="KOW MOTIF FAMILY PROTEIN, EXPRESSED"/>
    <property type="match status" value="1"/>
</dbReference>
<keyword evidence="2" id="KW-0805">Transcription regulation</keyword>
<dbReference type="GO" id="GO:0006354">
    <property type="term" value="P:DNA-templated transcription elongation"/>
    <property type="evidence" value="ECO:0007669"/>
    <property type="project" value="InterPro"/>
</dbReference>
<dbReference type="SUPFAM" id="SSF82679">
    <property type="entry name" value="N-utilization substance G protein NusG, N-terminal domain"/>
    <property type="match status" value="1"/>
</dbReference>
<dbReference type="Gene3D" id="3.30.70.940">
    <property type="entry name" value="NusG, N-terminal domain"/>
    <property type="match status" value="1"/>
</dbReference>
<evidence type="ECO:0000259" key="4">
    <source>
        <dbReference type="Pfam" id="PF02357"/>
    </source>
</evidence>
<evidence type="ECO:0000256" key="3">
    <source>
        <dbReference type="ARBA" id="ARBA00023163"/>
    </source>
</evidence>
<dbReference type="EMBL" id="CP032157">
    <property type="protein sequence ID" value="AXY73677.1"/>
    <property type="molecule type" value="Genomic_DNA"/>
</dbReference>
<sequence>MENQLVQIQGDKPEEKPDKWHIVYTYPKAERKVYSKLVNRGVVSFIPLHKVIRQWSDRKKQLEVPLFPNYIFVQVPPAERFELLRIDGIVKYISFDGKPATVSNTLIDTLKKMLSGNIEVSNEQFIEGTRIRISHGPFTGAEGLLIRKNGSRRLVVQIDALQRSVSVDISASSVVQLMDPNINYTRKIN</sequence>
<feature type="domain" description="NusG-like N-terminal" evidence="4">
    <location>
        <begin position="19"/>
        <end position="110"/>
    </location>
</feature>
<protein>
    <submittedName>
        <fullName evidence="5">UpxY family transcription antiterminator</fullName>
    </submittedName>
</protein>
<dbReference type="Pfam" id="PF02357">
    <property type="entry name" value="NusG"/>
    <property type="match status" value="1"/>
</dbReference>
<organism evidence="5 6">
    <name type="scientific">Paraflavitalea soli</name>
    <dbReference type="NCBI Taxonomy" id="2315862"/>
    <lineage>
        <taxon>Bacteria</taxon>
        <taxon>Pseudomonadati</taxon>
        <taxon>Bacteroidota</taxon>
        <taxon>Chitinophagia</taxon>
        <taxon>Chitinophagales</taxon>
        <taxon>Chitinophagaceae</taxon>
        <taxon>Paraflavitalea</taxon>
    </lineage>
</organism>
<dbReference type="CDD" id="cd09895">
    <property type="entry name" value="NGN_SP_UpxY"/>
    <property type="match status" value="1"/>
</dbReference>
<gene>
    <name evidence="5" type="ORF">D3H65_06665</name>
</gene>
<dbReference type="KEGG" id="pseg:D3H65_06665"/>
<dbReference type="SUPFAM" id="SSF50104">
    <property type="entry name" value="Translation proteins SH3-like domain"/>
    <property type="match status" value="1"/>
</dbReference>
<keyword evidence="1" id="KW-0889">Transcription antitermination</keyword>
<dbReference type="InterPro" id="IPR043425">
    <property type="entry name" value="NusG-like"/>
</dbReference>
<keyword evidence="3" id="KW-0804">Transcription</keyword>
<evidence type="ECO:0000256" key="1">
    <source>
        <dbReference type="ARBA" id="ARBA00022814"/>
    </source>
</evidence>